<dbReference type="InterPro" id="IPR055285">
    <property type="entry name" value="ANKRD13_C"/>
</dbReference>
<dbReference type="PROSITE" id="PS50297">
    <property type="entry name" value="ANK_REP_REGION"/>
    <property type="match status" value="1"/>
</dbReference>
<dbReference type="PROSITE" id="PS50088">
    <property type="entry name" value="ANK_REPEAT"/>
    <property type="match status" value="1"/>
</dbReference>
<evidence type="ECO:0000256" key="1">
    <source>
        <dbReference type="ARBA" id="ARBA00004236"/>
    </source>
</evidence>
<dbReference type="GO" id="GO:0005886">
    <property type="term" value="C:plasma membrane"/>
    <property type="evidence" value="ECO:0007669"/>
    <property type="project" value="UniProtKB-SubCell"/>
</dbReference>
<dbReference type="Pfam" id="PF11904">
    <property type="entry name" value="ANKRD13_C"/>
    <property type="match status" value="1"/>
</dbReference>
<feature type="repeat" description="ANK" evidence="8">
    <location>
        <begin position="54"/>
        <end position="86"/>
    </location>
</feature>
<evidence type="ECO:0000256" key="4">
    <source>
        <dbReference type="ARBA" id="ARBA00022737"/>
    </source>
</evidence>
<name>A0A6P7TNM5_9MOLL</name>
<dbReference type="Proteomes" id="UP000515154">
    <property type="component" value="Linkage group LG25"/>
</dbReference>
<organism evidence="11 12">
    <name type="scientific">Octopus sinensis</name>
    <name type="common">East Asian common octopus</name>
    <dbReference type="NCBI Taxonomy" id="2607531"/>
    <lineage>
        <taxon>Eukaryota</taxon>
        <taxon>Metazoa</taxon>
        <taxon>Spiralia</taxon>
        <taxon>Lophotrochozoa</taxon>
        <taxon>Mollusca</taxon>
        <taxon>Cephalopoda</taxon>
        <taxon>Coleoidea</taxon>
        <taxon>Octopodiformes</taxon>
        <taxon>Octopoda</taxon>
        <taxon>Incirrata</taxon>
        <taxon>Octopodidae</taxon>
        <taxon>Octopus</taxon>
    </lineage>
</organism>
<evidence type="ECO:0000256" key="5">
    <source>
        <dbReference type="ARBA" id="ARBA00022753"/>
    </source>
</evidence>
<dbReference type="InterPro" id="IPR003903">
    <property type="entry name" value="UIM_dom"/>
</dbReference>
<protein>
    <submittedName>
        <fullName evidence="12">Ankyrin repeat domain-containing protein 13D isoform X1</fullName>
    </submittedName>
</protein>
<dbReference type="FunFam" id="1.25.40.20:FF:000057">
    <property type="entry name" value="Ankyrin repeat domain-containing protein 13B"/>
    <property type="match status" value="1"/>
</dbReference>
<evidence type="ECO:0000313" key="12">
    <source>
        <dbReference type="RefSeq" id="XP_029651067.1"/>
    </source>
</evidence>
<sequence length="644" mass="73016">MSTSKTTTTISRNYTSSDIEKDYPLHWLVWTNNYQELEKELSKSTCNLESLCPRGRTPLHLAVTLGHLESAKILMQHGANANAENGAFWSVLHEATGTGDPELVQLALKYRDYQRYSKRSAGIPDLLQKLKESPDFYVEMKWEFTSWVPLVSRVCPSDVYRVWKSGSNVRIDTTLLGFDSMKWQRGSRSYIFKGRCQTATVMEVDHDNQEVYSETIQIQQMPLMSSILEPTAEEVAARLTSPIMTTFIDTDKIAFERNKSGIWGWRSDRSEVINGYESKVFSASNVELITKTRTEHMTEDDKERCKKVNKTPLVSFLGVAEEENKAQGATNGPDIQTLSYNPSSIKPEEYFDEECNLGDRDIGRPIEQSSKAQRFKATLWLCEDYPLSLPEQVVPIIDLMAASNAHFKKLRDFVTLQLPAGFPVKIEIPLFHVLNARITFGNIFGVESPVGGVTCIQDEKMSCSIDDSVFDLPANYSRGGDANHERLTLRSDDEELLQYAIQQSMIEVGTENDQVNCPIESPADPYVTFWEALNKSRPSTNNSSMEEERWLQRAIAESIRLANLEVDGGIIRTNCPEPLPSSTPTVTPLVTPSSDEDDQLRIAMEMSQKQQQEDEVRRKAEEEVRQKAEKEELDRILQLSLTEK</sequence>
<dbReference type="GO" id="GO:0002091">
    <property type="term" value="P:negative regulation of receptor internalization"/>
    <property type="evidence" value="ECO:0007669"/>
    <property type="project" value="UniProtKB-ARBA"/>
</dbReference>
<dbReference type="SMART" id="SM00726">
    <property type="entry name" value="UIM"/>
    <property type="match status" value="3"/>
</dbReference>
<comment type="subcellular location">
    <subcellularLocation>
        <location evidence="1">Cell membrane</location>
    </subcellularLocation>
    <subcellularLocation>
        <location evidence="2">Late endosome</location>
    </subcellularLocation>
</comment>
<dbReference type="PANTHER" id="PTHR12447">
    <property type="entry name" value="ANKYRIN REPEAT DOMAIN-CONTAINING PROTEIN 13"/>
    <property type="match status" value="1"/>
</dbReference>
<keyword evidence="3" id="KW-1003">Cell membrane</keyword>
<dbReference type="SUPFAM" id="SSF48403">
    <property type="entry name" value="Ankyrin repeat"/>
    <property type="match status" value="1"/>
</dbReference>
<dbReference type="SMART" id="SM00248">
    <property type="entry name" value="ANK"/>
    <property type="match status" value="3"/>
</dbReference>
<accession>A0A6P7TNM5</accession>
<dbReference type="Gene3D" id="1.25.40.20">
    <property type="entry name" value="Ankyrin repeat-containing domain"/>
    <property type="match status" value="1"/>
</dbReference>
<proteinExistence type="predicted"/>
<reference evidence="12" key="1">
    <citation type="submission" date="2025-08" db="UniProtKB">
        <authorList>
            <consortium name="RefSeq"/>
        </authorList>
    </citation>
    <scope>IDENTIFICATION</scope>
</reference>
<dbReference type="Pfam" id="PF12796">
    <property type="entry name" value="Ank_2"/>
    <property type="match status" value="1"/>
</dbReference>
<dbReference type="PANTHER" id="PTHR12447:SF31">
    <property type="entry name" value="LD31969P"/>
    <property type="match status" value="1"/>
</dbReference>
<evidence type="ECO:0000313" key="11">
    <source>
        <dbReference type="Proteomes" id="UP000515154"/>
    </source>
</evidence>
<gene>
    <name evidence="12" type="primary">LOC115224336</name>
</gene>
<feature type="compositionally biased region" description="Basic and acidic residues" evidence="9">
    <location>
        <begin position="611"/>
        <end position="632"/>
    </location>
</feature>
<evidence type="ECO:0000256" key="2">
    <source>
        <dbReference type="ARBA" id="ARBA00004603"/>
    </source>
</evidence>
<evidence type="ECO:0000256" key="7">
    <source>
        <dbReference type="ARBA" id="ARBA00024956"/>
    </source>
</evidence>
<evidence type="ECO:0000256" key="8">
    <source>
        <dbReference type="PROSITE-ProRule" id="PRU00023"/>
    </source>
</evidence>
<keyword evidence="6" id="KW-0472">Membrane</keyword>
<dbReference type="KEGG" id="osn:115224336"/>
<evidence type="ECO:0000256" key="9">
    <source>
        <dbReference type="SAM" id="MobiDB-lite"/>
    </source>
</evidence>
<evidence type="ECO:0000256" key="3">
    <source>
        <dbReference type="ARBA" id="ARBA00022475"/>
    </source>
</evidence>
<dbReference type="InterPro" id="IPR021832">
    <property type="entry name" value="ANKRD13"/>
</dbReference>
<dbReference type="AlphaFoldDB" id="A0A6P7TNM5"/>
<keyword evidence="5" id="KW-0967">Endosome</keyword>
<keyword evidence="4" id="KW-0677">Repeat</keyword>
<dbReference type="GO" id="GO:0005770">
    <property type="term" value="C:late endosome"/>
    <property type="evidence" value="ECO:0007669"/>
    <property type="project" value="UniProtKB-SubCell"/>
</dbReference>
<comment type="function">
    <text evidence="7">Ubiquitin-binding protein that specifically recognizes and binds 'Lys-63'-linked ubiquitin. Does not bind 'Lys-48'-linked ubiquitin. Positively regulates the internalization of ligand-activated EGFR by binding to the Ub moiety of ubiquitinated EGFR at the cell membrane.</text>
</comment>
<evidence type="ECO:0000256" key="6">
    <source>
        <dbReference type="ARBA" id="ARBA00023136"/>
    </source>
</evidence>
<dbReference type="InterPro" id="IPR036770">
    <property type="entry name" value="Ankyrin_rpt-contain_sf"/>
</dbReference>
<dbReference type="PROSITE" id="PS50330">
    <property type="entry name" value="UIM"/>
    <property type="match status" value="2"/>
</dbReference>
<evidence type="ECO:0000259" key="10">
    <source>
        <dbReference type="Pfam" id="PF11904"/>
    </source>
</evidence>
<keyword evidence="11" id="KW-1185">Reference proteome</keyword>
<dbReference type="InterPro" id="IPR002110">
    <property type="entry name" value="Ankyrin_rpt"/>
</dbReference>
<keyword evidence="8" id="KW-0040">ANK repeat</keyword>
<feature type="domain" description="Ankyrin repeat" evidence="10">
    <location>
        <begin position="170"/>
        <end position="477"/>
    </location>
</feature>
<dbReference type="GO" id="GO:0140036">
    <property type="term" value="F:ubiquitin-modified protein reader activity"/>
    <property type="evidence" value="ECO:0007669"/>
    <property type="project" value="UniProtKB-ARBA"/>
</dbReference>
<dbReference type="RefSeq" id="XP_029651067.1">
    <property type="nucleotide sequence ID" value="XM_029795207.2"/>
</dbReference>
<feature type="region of interest" description="Disordered" evidence="9">
    <location>
        <begin position="607"/>
        <end position="632"/>
    </location>
</feature>